<dbReference type="InParanoid" id="A0A674JCQ9"/>
<name>A0A674JCQ9_9SAUR</name>
<dbReference type="GO" id="GO:0045071">
    <property type="term" value="P:negative regulation of viral genome replication"/>
    <property type="evidence" value="ECO:0007669"/>
    <property type="project" value="TreeGrafter"/>
</dbReference>
<evidence type="ECO:0000256" key="6">
    <source>
        <dbReference type="SAM" id="Phobius"/>
    </source>
</evidence>
<keyword evidence="3 6" id="KW-0812">Transmembrane</keyword>
<feature type="transmembrane region" description="Helical" evidence="6">
    <location>
        <begin position="36"/>
        <end position="61"/>
    </location>
</feature>
<dbReference type="GO" id="GO:0035456">
    <property type="term" value="P:response to interferon-beta"/>
    <property type="evidence" value="ECO:0007669"/>
    <property type="project" value="TreeGrafter"/>
</dbReference>
<dbReference type="PANTHER" id="PTHR13999">
    <property type="entry name" value="INTERFERON INDUCIBLE TRANSMEMBRANE PROTEIN"/>
    <property type="match status" value="1"/>
</dbReference>
<proteinExistence type="inferred from homology"/>
<evidence type="ECO:0000256" key="2">
    <source>
        <dbReference type="ARBA" id="ARBA00006843"/>
    </source>
</evidence>
<evidence type="ECO:0000256" key="1">
    <source>
        <dbReference type="ARBA" id="ARBA00004370"/>
    </source>
</evidence>
<organism evidence="7 8">
    <name type="scientific">Terrapene triunguis</name>
    <name type="common">Three-toed box turtle</name>
    <dbReference type="NCBI Taxonomy" id="2587831"/>
    <lineage>
        <taxon>Eukaryota</taxon>
        <taxon>Metazoa</taxon>
        <taxon>Chordata</taxon>
        <taxon>Craniata</taxon>
        <taxon>Vertebrata</taxon>
        <taxon>Euteleostomi</taxon>
        <taxon>Archelosauria</taxon>
        <taxon>Testudinata</taxon>
        <taxon>Testudines</taxon>
        <taxon>Cryptodira</taxon>
        <taxon>Durocryptodira</taxon>
        <taxon>Testudinoidea</taxon>
        <taxon>Emydidae</taxon>
        <taxon>Terrapene</taxon>
    </lineage>
</organism>
<dbReference type="GeneTree" id="ENSGT00990000213578"/>
<dbReference type="AlphaFoldDB" id="A0A674JCQ9"/>
<accession>A0A674JCQ9</accession>
<dbReference type="InterPro" id="IPR007593">
    <property type="entry name" value="CD225/Dispanin_fam"/>
</dbReference>
<evidence type="ECO:0000313" key="7">
    <source>
        <dbReference type="Ensembl" id="ENSTMTP00000017229.1"/>
    </source>
</evidence>
<dbReference type="Pfam" id="PF04505">
    <property type="entry name" value="CD225"/>
    <property type="match status" value="1"/>
</dbReference>
<reference evidence="7" key="1">
    <citation type="submission" date="2025-08" db="UniProtKB">
        <authorList>
            <consortium name="Ensembl"/>
        </authorList>
    </citation>
    <scope>IDENTIFICATION</scope>
</reference>
<evidence type="ECO:0000313" key="8">
    <source>
        <dbReference type="Proteomes" id="UP000472274"/>
    </source>
</evidence>
<evidence type="ECO:0000256" key="5">
    <source>
        <dbReference type="ARBA" id="ARBA00023136"/>
    </source>
</evidence>
<dbReference type="GO" id="GO:0034341">
    <property type="term" value="P:response to type II interferon"/>
    <property type="evidence" value="ECO:0007669"/>
    <property type="project" value="TreeGrafter"/>
</dbReference>
<protein>
    <submittedName>
        <fullName evidence="7">Uncharacterized protein</fullName>
    </submittedName>
</protein>
<dbReference type="GO" id="GO:0035455">
    <property type="term" value="P:response to interferon-alpha"/>
    <property type="evidence" value="ECO:0007669"/>
    <property type="project" value="TreeGrafter"/>
</dbReference>
<keyword evidence="8" id="KW-1185">Reference proteome</keyword>
<dbReference type="GO" id="GO:0060337">
    <property type="term" value="P:type I interferon-mediated signaling pathway"/>
    <property type="evidence" value="ECO:0007669"/>
    <property type="project" value="TreeGrafter"/>
</dbReference>
<dbReference type="Proteomes" id="UP000472274">
    <property type="component" value="Unplaced"/>
</dbReference>
<dbReference type="GO" id="GO:0005886">
    <property type="term" value="C:plasma membrane"/>
    <property type="evidence" value="ECO:0007669"/>
    <property type="project" value="TreeGrafter"/>
</dbReference>
<evidence type="ECO:0000256" key="4">
    <source>
        <dbReference type="ARBA" id="ARBA00022989"/>
    </source>
</evidence>
<dbReference type="GO" id="GO:0046597">
    <property type="term" value="P:host-mediated suppression of symbiont invasion"/>
    <property type="evidence" value="ECO:0007669"/>
    <property type="project" value="TreeGrafter"/>
</dbReference>
<evidence type="ECO:0000256" key="3">
    <source>
        <dbReference type="ARBA" id="ARBA00022692"/>
    </source>
</evidence>
<reference evidence="7" key="2">
    <citation type="submission" date="2025-09" db="UniProtKB">
        <authorList>
            <consortium name="Ensembl"/>
        </authorList>
    </citation>
    <scope>IDENTIFICATION</scope>
</reference>
<keyword evidence="5 6" id="KW-0472">Membrane</keyword>
<dbReference type="InterPro" id="IPR051517">
    <property type="entry name" value="IFITM_antiviral_protein"/>
</dbReference>
<comment type="subcellular location">
    <subcellularLocation>
        <location evidence="1">Membrane</location>
    </subcellularLocation>
</comment>
<comment type="similarity">
    <text evidence="2">Belongs to the CD225/Dispanin family.</text>
</comment>
<dbReference type="GO" id="GO:0051607">
    <property type="term" value="P:defense response to virus"/>
    <property type="evidence" value="ECO:0007669"/>
    <property type="project" value="TreeGrafter"/>
</dbReference>
<dbReference type="Ensembl" id="ENSTMTT00000017842.1">
    <property type="protein sequence ID" value="ENSTMTP00000017229.1"/>
    <property type="gene ID" value="ENSTMTG00000012662.1"/>
</dbReference>
<dbReference type="PANTHER" id="PTHR13999:SF4">
    <property type="entry name" value="INTERFERON-INDUCED TRANSMEMBRANE PROTEIN 3"/>
    <property type="match status" value="1"/>
</dbReference>
<sequence>ILWAALPRDGSAPPYSTYSYISTAQGFPVQPPPRDFVLWSLFNTVFCNVCCLGFLALVFSFKVSPAGGSRTGSGAGDGTLQTSTVTCLNLEPQDKLTAKNAKIMSYAPKLD</sequence>
<keyword evidence="4 6" id="KW-1133">Transmembrane helix</keyword>